<evidence type="ECO:0000313" key="1">
    <source>
        <dbReference type="EnsemblPlants" id="Bo08137s010.1"/>
    </source>
</evidence>
<proteinExistence type="predicted"/>
<dbReference type="OMA" id="WNSITFH"/>
<dbReference type="SUPFAM" id="SSF52058">
    <property type="entry name" value="L domain-like"/>
    <property type="match status" value="1"/>
</dbReference>
<dbReference type="Pfam" id="PF00560">
    <property type="entry name" value="LRR_1"/>
    <property type="match status" value="4"/>
</dbReference>
<dbReference type="PANTHER" id="PTHR48007:SF4">
    <property type="entry name" value="LEUCINE-RICH REPEAT RECEPTOR-LIKE PROTEIN KINASE PXC1"/>
    <property type="match status" value="1"/>
</dbReference>
<dbReference type="InterPro" id="IPR032675">
    <property type="entry name" value="LRR_dom_sf"/>
</dbReference>
<dbReference type="PANTHER" id="PTHR48007">
    <property type="entry name" value="LEUCINE-RICH REPEAT RECEPTOR-LIKE PROTEIN KINASE PXC1"/>
    <property type="match status" value="1"/>
</dbReference>
<accession>A0A0D2ZY94</accession>
<organism evidence="1 2">
    <name type="scientific">Brassica oleracea var. oleracea</name>
    <dbReference type="NCBI Taxonomy" id="109376"/>
    <lineage>
        <taxon>Eukaryota</taxon>
        <taxon>Viridiplantae</taxon>
        <taxon>Streptophyta</taxon>
        <taxon>Embryophyta</taxon>
        <taxon>Tracheophyta</taxon>
        <taxon>Spermatophyta</taxon>
        <taxon>Magnoliopsida</taxon>
        <taxon>eudicotyledons</taxon>
        <taxon>Gunneridae</taxon>
        <taxon>Pentapetalae</taxon>
        <taxon>rosids</taxon>
        <taxon>malvids</taxon>
        <taxon>Brassicales</taxon>
        <taxon>Brassicaceae</taxon>
        <taxon>Brassiceae</taxon>
        <taxon>Brassica</taxon>
    </lineage>
</organism>
<reference evidence="1" key="2">
    <citation type="submission" date="2015-06" db="UniProtKB">
        <authorList>
            <consortium name="EnsemblPlants"/>
        </authorList>
    </citation>
    <scope>IDENTIFICATION</scope>
</reference>
<dbReference type="Gene3D" id="3.80.10.10">
    <property type="entry name" value="Ribonuclease Inhibitor"/>
    <property type="match status" value="2"/>
</dbReference>
<reference evidence="1" key="1">
    <citation type="journal article" date="2014" name="Genome Biol.">
        <title>Transcriptome and methylome profiling reveals relics of genome dominance in the mesopolyploid Brassica oleracea.</title>
        <authorList>
            <person name="Parkin I.A."/>
            <person name="Koh C."/>
            <person name="Tang H."/>
            <person name="Robinson S.J."/>
            <person name="Kagale S."/>
            <person name="Clarke W.E."/>
            <person name="Town C.D."/>
            <person name="Nixon J."/>
            <person name="Krishnakumar V."/>
            <person name="Bidwell S.L."/>
            <person name="Denoeud F."/>
            <person name="Belcram H."/>
            <person name="Links M.G."/>
            <person name="Just J."/>
            <person name="Clarke C."/>
            <person name="Bender T."/>
            <person name="Huebert T."/>
            <person name="Mason A.S."/>
            <person name="Pires J.C."/>
            <person name="Barker G."/>
            <person name="Moore J."/>
            <person name="Walley P.G."/>
            <person name="Manoli S."/>
            <person name="Batley J."/>
            <person name="Edwards D."/>
            <person name="Nelson M.N."/>
            <person name="Wang X."/>
            <person name="Paterson A.H."/>
            <person name="King G."/>
            <person name="Bancroft I."/>
            <person name="Chalhoub B."/>
            <person name="Sharpe A.G."/>
        </authorList>
    </citation>
    <scope>NUCLEOTIDE SEQUENCE [LARGE SCALE GENOMIC DNA]</scope>
    <source>
        <strain evidence="1">cv. TO1000</strain>
    </source>
</reference>
<keyword evidence="2" id="KW-1185">Reference proteome</keyword>
<dbReference type="PRINTS" id="PR00019">
    <property type="entry name" value="LEURICHRPT"/>
</dbReference>
<sequence>LSRKELTGSFSLVLNLTKLSYLALSHNQLSGTLPSSLLTMPSLTYLNLHGNDLTGSIEFDNLSTTTFSLQHMNLGNNHFEGKIIEPISKLINLKHLDLSFLNTSSPFDLRLFSSLKSLLYLDLSGNSISPASLDTNLYNIPTNLEVLFLSGCGITKFPNILKILEKLEVIGMSNNRIKG</sequence>
<dbReference type="Proteomes" id="UP000032141">
    <property type="component" value="Unassembled WGS sequence"/>
</dbReference>
<evidence type="ECO:0000313" key="2">
    <source>
        <dbReference type="Proteomes" id="UP000032141"/>
    </source>
</evidence>
<dbReference type="AlphaFoldDB" id="A0A0D2ZY94"/>
<dbReference type="EnsemblPlants" id="Bo08137s010.1">
    <property type="protein sequence ID" value="Bo08137s010.1"/>
    <property type="gene ID" value="Bo08137s010"/>
</dbReference>
<dbReference type="Gramene" id="Bo08137s010.1">
    <property type="protein sequence ID" value="Bo08137s010.1"/>
    <property type="gene ID" value="Bo08137s010"/>
</dbReference>
<dbReference type="InterPro" id="IPR001611">
    <property type="entry name" value="Leu-rich_rpt"/>
</dbReference>
<dbReference type="InterPro" id="IPR046959">
    <property type="entry name" value="PRK1-6/SRF4-like"/>
</dbReference>
<protein>
    <recommendedName>
        <fullName evidence="3">Disease resistance protein</fullName>
    </recommendedName>
</protein>
<name>A0A0D2ZY94_BRAOL</name>
<dbReference type="Pfam" id="PF13516">
    <property type="entry name" value="LRR_6"/>
    <property type="match status" value="1"/>
</dbReference>
<dbReference type="HOGENOM" id="CLU_1507166_0_0_1"/>
<dbReference type="eggNOG" id="KOG0619">
    <property type="taxonomic scope" value="Eukaryota"/>
</dbReference>
<evidence type="ECO:0008006" key="3">
    <source>
        <dbReference type="Google" id="ProtNLM"/>
    </source>
</evidence>
<dbReference type="STRING" id="109376.A0A0D2ZY94"/>